<dbReference type="GO" id="GO:0004672">
    <property type="term" value="F:protein kinase activity"/>
    <property type="evidence" value="ECO:0007669"/>
    <property type="project" value="InterPro"/>
</dbReference>
<dbReference type="EnsemblPlants" id="EMT30772">
    <property type="protein sequence ID" value="EMT30772"/>
    <property type="gene ID" value="F775_04594"/>
</dbReference>
<dbReference type="SUPFAM" id="SSF56112">
    <property type="entry name" value="Protein kinase-like (PK-like)"/>
    <property type="match status" value="1"/>
</dbReference>
<reference evidence="1" key="1">
    <citation type="submission" date="2015-06" db="UniProtKB">
        <authorList>
            <consortium name="EnsemblPlants"/>
        </authorList>
    </citation>
    <scope>IDENTIFICATION</scope>
</reference>
<dbReference type="InterPro" id="IPR036537">
    <property type="entry name" value="Adaptor_Cbl_N_dom_sf"/>
</dbReference>
<dbReference type="Gene3D" id="1.20.930.20">
    <property type="entry name" value="Adaptor protein Cbl, N-terminal domain"/>
    <property type="match status" value="1"/>
</dbReference>
<dbReference type="CDD" id="cd21037">
    <property type="entry name" value="MLKL_NTD"/>
    <property type="match status" value="1"/>
</dbReference>
<proteinExistence type="predicted"/>
<dbReference type="PANTHER" id="PTHR46146:SF17">
    <property type="entry name" value="PROTEIN KINASE DOMAIN-CONTAINING PROTEIN"/>
    <property type="match status" value="1"/>
</dbReference>
<dbReference type="PANTHER" id="PTHR46146">
    <property type="entry name" value="SERINE/THREONINE-PROTEIN KINASE-LIKE PROTEIN CCR4"/>
    <property type="match status" value="1"/>
</dbReference>
<sequence>MAVTTVATAAQLALYVHGLVTKITKAAETVKQNKLECDHLARRVSVIGKLLPRLQLQDPEGAQPLAGLGDTLQEAHDIIVACQKWSASRKFFYAGVQAEKFREVNGRIDSHLILIPLLSHISITRRLDQIIPAPTPTRVLLPIVATASDMVPSLELQEFTSAEITILTGNFHHVLREDSSMTVYKGRLHDGLDVTVKCLKNYGRQRQEQEGAFVAELEILPRLRHDHIVGLVGWCSEDGDRMFVYQYQHTSNGTLRDHLTLGGGRGSASASPATSSWKVRVQALLGASRAVDHLHRVSAPQIIHRNVSSSSILLDESWLARVSGFGAAVLQAATKGELHGQLVGEVVGHFGYIDPEYRRTHRVTPASDVYSFGVVILEVLTGRPPSWEEAHTLVGFAVPFIEGGNLGPLLDRRPSPEPTPGQLQALELVAYTAARCLWRRDRPAMSDVVTNLDMALGLIERDDSKPYTVGAEAAAKIDERATKTAFAEINVEESVEPDEDSWSWGEYQMAVAPSLTCSYDTNLKSLI</sequence>
<dbReference type="InterPro" id="IPR054000">
    <property type="entry name" value="MLKL_N"/>
</dbReference>
<dbReference type="GO" id="GO:0005524">
    <property type="term" value="F:ATP binding"/>
    <property type="evidence" value="ECO:0007669"/>
    <property type="project" value="InterPro"/>
</dbReference>
<dbReference type="PROSITE" id="PS50011">
    <property type="entry name" value="PROTEIN_KINASE_DOM"/>
    <property type="match status" value="1"/>
</dbReference>
<evidence type="ECO:0000313" key="1">
    <source>
        <dbReference type="EnsemblPlants" id="EMT30772"/>
    </source>
</evidence>
<dbReference type="Gene3D" id="3.30.200.20">
    <property type="entry name" value="Phosphorylase Kinase, domain 1"/>
    <property type="match status" value="1"/>
</dbReference>
<dbReference type="GO" id="GO:0007166">
    <property type="term" value="P:cell surface receptor signaling pathway"/>
    <property type="evidence" value="ECO:0007669"/>
    <property type="project" value="InterPro"/>
</dbReference>
<protein>
    <submittedName>
        <fullName evidence="1">Putative serine/threonine-protein kinase-like protein CCR3</fullName>
    </submittedName>
</protein>
<dbReference type="InterPro" id="IPR011009">
    <property type="entry name" value="Kinase-like_dom_sf"/>
</dbReference>
<dbReference type="Pfam" id="PF07714">
    <property type="entry name" value="PK_Tyr_Ser-Thr"/>
    <property type="match status" value="1"/>
</dbReference>
<dbReference type="Gene3D" id="1.10.510.10">
    <property type="entry name" value="Transferase(Phosphotransferase) domain 1"/>
    <property type="match status" value="1"/>
</dbReference>
<name>M8CT74_AEGTA</name>
<accession>M8CT74</accession>
<dbReference type="Pfam" id="PF22215">
    <property type="entry name" value="MLKL_N"/>
    <property type="match status" value="1"/>
</dbReference>
<organism evidence="1">
    <name type="scientific">Aegilops tauschii</name>
    <name type="common">Tausch's goatgrass</name>
    <name type="synonym">Aegilops squarrosa</name>
    <dbReference type="NCBI Taxonomy" id="37682"/>
    <lineage>
        <taxon>Eukaryota</taxon>
        <taxon>Viridiplantae</taxon>
        <taxon>Streptophyta</taxon>
        <taxon>Embryophyta</taxon>
        <taxon>Tracheophyta</taxon>
        <taxon>Spermatophyta</taxon>
        <taxon>Magnoliopsida</taxon>
        <taxon>Liliopsida</taxon>
        <taxon>Poales</taxon>
        <taxon>Poaceae</taxon>
        <taxon>BOP clade</taxon>
        <taxon>Pooideae</taxon>
        <taxon>Triticodae</taxon>
        <taxon>Triticeae</taxon>
        <taxon>Triticinae</taxon>
        <taxon>Aegilops</taxon>
    </lineage>
</organism>
<dbReference type="InterPro" id="IPR001245">
    <property type="entry name" value="Ser-Thr/Tyr_kinase_cat_dom"/>
</dbReference>
<dbReference type="InterPro" id="IPR000719">
    <property type="entry name" value="Prot_kinase_dom"/>
</dbReference>
<dbReference type="AlphaFoldDB" id="M8CT74"/>
<dbReference type="InterPro" id="IPR059179">
    <property type="entry name" value="MLKL-like_MCAfunc"/>
</dbReference>